<dbReference type="OrthoDB" id="375257at2157"/>
<dbReference type="Proteomes" id="UP000014065">
    <property type="component" value="Unassembled WGS sequence"/>
</dbReference>
<dbReference type="RefSeq" id="WP_133936191.1">
    <property type="nucleotide sequence ID" value="NZ_AHJG01000096.1"/>
</dbReference>
<protein>
    <submittedName>
        <fullName evidence="1">Uncharacterized protein</fullName>
    </submittedName>
</protein>
<dbReference type="PATRIC" id="fig|859192.6.peg.635"/>
<dbReference type="InterPro" id="IPR036390">
    <property type="entry name" value="WH_DNA-bd_sf"/>
</dbReference>
<dbReference type="AlphaFoldDB" id="S2EV64"/>
<dbReference type="EMBL" id="AHJG01000096">
    <property type="protein sequence ID" value="EPA06174.1"/>
    <property type="molecule type" value="Genomic_DNA"/>
</dbReference>
<keyword evidence="2" id="KW-1185">Reference proteome</keyword>
<proteinExistence type="predicted"/>
<reference evidence="1 2" key="1">
    <citation type="journal article" date="2012" name="J. Bacteriol.">
        <title>Genome Sequence of "Candidatus Nitrosoarchaeum limnia" BG20, a Low-Salinity Ammonia-Oxidizing Archaeon from the San Francisco Bay Estuary.</title>
        <authorList>
            <person name="Mosier A.C."/>
            <person name="Allen E.E."/>
            <person name="Kim M."/>
            <person name="Ferriera S."/>
            <person name="Francis C.A."/>
        </authorList>
    </citation>
    <scope>NUCLEOTIDE SEQUENCE [LARGE SCALE GENOMIC DNA]</scope>
    <source>
        <strain evidence="1 2">BG20</strain>
    </source>
</reference>
<evidence type="ECO:0000313" key="1">
    <source>
        <dbReference type="EMBL" id="EPA06174.1"/>
    </source>
</evidence>
<dbReference type="SUPFAM" id="SSF46785">
    <property type="entry name" value="Winged helix' DNA-binding domain"/>
    <property type="match status" value="1"/>
</dbReference>
<gene>
    <name evidence="1" type="ORF">BG20_I0827</name>
</gene>
<name>S2EV64_9ARCH</name>
<evidence type="ECO:0000313" key="2">
    <source>
        <dbReference type="Proteomes" id="UP000014065"/>
    </source>
</evidence>
<sequence>MTNKIKNYDLDNPNILDEMVNGYRARIIGEDNNIKLLCLACISKDLPRRNRLSAIITSQSSAGKSNLVNTVLMPFQDDVIDFTDYTPAFLNRQEMIMNGKILKMEQIERTNDKKQVSIANLKFLLTEGVLKIGVVEKDDRGKNFPKTLQVTGIPVFISTSTNYNIDPETINRTLLMQVDESELQTKNIISHIFNSYGQLAVNNNWTTELSELKKLAKTFKQHAKQIRDIVIPFGLKLESKIPITDITIRRDLPKILNLTCVVAFMHVTNRMCIRNKKGEEFVVDSFGKTEKLYTYTIIAEPADFQEAIQIAGSAITQTINKINKSSMDIYEKFIALYRQKMSDNSISVQNTTLDDSKTNDDGITIKELTKVTHLSQNRTRELINQLLSNGFISREKTKSKEFEYFPTGKKFESIQFDKIEFTSDELETWLKMEIGDNDELEIVYPKNRDFVLSD</sequence>
<dbReference type="Gene3D" id="1.10.10.10">
    <property type="entry name" value="Winged helix-like DNA-binding domain superfamily/Winged helix DNA-binding domain"/>
    <property type="match status" value="1"/>
</dbReference>
<organism evidence="1 2">
    <name type="scientific">Candidatus Nitrosarchaeum limnium BG20</name>
    <dbReference type="NCBI Taxonomy" id="859192"/>
    <lineage>
        <taxon>Archaea</taxon>
        <taxon>Nitrososphaerota</taxon>
        <taxon>Nitrososphaeria</taxon>
        <taxon>Nitrosopumilales</taxon>
        <taxon>Nitrosopumilaceae</taxon>
        <taxon>Nitrosarchaeum</taxon>
    </lineage>
</organism>
<dbReference type="InterPro" id="IPR036388">
    <property type="entry name" value="WH-like_DNA-bd_sf"/>
</dbReference>
<accession>S2EV64</accession>
<comment type="caution">
    <text evidence="1">The sequence shown here is derived from an EMBL/GenBank/DDBJ whole genome shotgun (WGS) entry which is preliminary data.</text>
</comment>